<evidence type="ECO:0000259" key="3">
    <source>
        <dbReference type="Pfam" id="PF22881"/>
    </source>
</evidence>
<dbReference type="InterPro" id="IPR049782">
    <property type="entry name" value="FilE-like"/>
</dbReference>
<evidence type="ECO:0000256" key="1">
    <source>
        <dbReference type="SAM" id="MobiDB-lite"/>
    </source>
</evidence>
<dbReference type="InterPro" id="IPR055226">
    <property type="entry name" value="FilE_C"/>
</dbReference>
<name>A0A1P8EJI6_9GAMM</name>
<reference evidence="4 5" key="1">
    <citation type="submission" date="2016-08" db="EMBL/GenBank/DDBJ databases">
        <title>Complete genome sequence of Acinetobacter baylyi strain GFJ2.</title>
        <authorList>
            <person name="Tabata M."/>
            <person name="Kuboki S."/>
            <person name="Gibu N."/>
            <person name="Kinouchi Y."/>
            <person name="Vangnai A."/>
            <person name="Kasai D."/>
            <person name="Fukuda M."/>
        </authorList>
    </citation>
    <scope>NUCLEOTIDE SEQUENCE [LARGE SCALE GENOMIC DNA]</scope>
    <source>
        <strain evidence="4 5">GFJ2</strain>
    </source>
</reference>
<dbReference type="EMBL" id="CP016896">
    <property type="protein sequence ID" value="APV36363.1"/>
    <property type="molecule type" value="Genomic_DNA"/>
</dbReference>
<dbReference type="AlphaFoldDB" id="A0A1P8EJI6"/>
<gene>
    <name evidence="4" type="ORF">BEN76_10165</name>
</gene>
<feature type="chain" id="PRO_5013224441" description="FilE C-terminal domain-containing protein" evidence="2">
    <location>
        <begin position="30"/>
        <end position="420"/>
    </location>
</feature>
<protein>
    <recommendedName>
        <fullName evidence="3">FilE C-terminal domain-containing protein</fullName>
    </recommendedName>
</protein>
<organism evidence="4 5">
    <name type="scientific">Acinetobacter soli</name>
    <dbReference type="NCBI Taxonomy" id="487316"/>
    <lineage>
        <taxon>Bacteria</taxon>
        <taxon>Pseudomonadati</taxon>
        <taxon>Pseudomonadota</taxon>
        <taxon>Gammaproteobacteria</taxon>
        <taxon>Moraxellales</taxon>
        <taxon>Moraxellaceae</taxon>
        <taxon>Acinetobacter</taxon>
    </lineage>
</organism>
<feature type="compositionally biased region" description="Low complexity" evidence="1">
    <location>
        <begin position="57"/>
        <end position="68"/>
    </location>
</feature>
<feature type="signal peptide" evidence="2">
    <location>
        <begin position="1"/>
        <end position="29"/>
    </location>
</feature>
<feature type="domain" description="FilE C-terminal" evidence="3">
    <location>
        <begin position="260"/>
        <end position="420"/>
    </location>
</feature>
<dbReference type="eggNOG" id="ENOG5033TW3">
    <property type="taxonomic scope" value="Bacteria"/>
</dbReference>
<proteinExistence type="predicted"/>
<sequence length="420" mass="46329">MKKNSIRRTRLWFCMCAGSLLVTGMNLYAAEFFTIIGPDGRPLVIQKQTSQRSTGHSAAPSSKAPSNPVQKSYPTAPTDASTLTPAVSSTQTQTSTGFISSKKATSQQAMPLDESTSKPVIKATHTAAAPSQSPPSDQMATESADQSMLNVSQPTVKRSDQMAVTATKNTAPLPAVKTDTSSSKQSPYISSIGGEEYVNSEYLENREFNLDGKKRFYMMPQGEIDSKTGVVRMQPVEREKGVSRSFLNQVLKPKASETPTETLALSSTYFIMPKQDVTESLDTTCFEGKKMKKAKVFDMQKEVSVWPRKPLENTFDYDVVRLSEPLKQMKLTSYASTQTNPQFYWPFVVFLDQKGCVLEGVSGYKNREYPATALKYAALEGIIRLPENAHYILMTPLASALDVEDKLLTNQGQIKLTAIR</sequence>
<evidence type="ECO:0000313" key="5">
    <source>
        <dbReference type="Proteomes" id="UP000185674"/>
    </source>
</evidence>
<accession>A0A1P8EJI6</accession>
<dbReference type="STRING" id="487316.BEN76_10165"/>
<evidence type="ECO:0000256" key="2">
    <source>
        <dbReference type="SAM" id="SignalP"/>
    </source>
</evidence>
<feature type="compositionally biased region" description="Polar residues" evidence="1">
    <location>
        <begin position="69"/>
        <end position="109"/>
    </location>
</feature>
<feature type="region of interest" description="Disordered" evidence="1">
    <location>
        <begin position="47"/>
        <end position="189"/>
    </location>
</feature>
<dbReference type="Pfam" id="PF22881">
    <property type="entry name" value="FilE_C"/>
    <property type="match status" value="1"/>
</dbReference>
<dbReference type="RefSeq" id="WP_076033003.1">
    <property type="nucleotide sequence ID" value="NZ_CP016896.1"/>
</dbReference>
<keyword evidence="2" id="KW-0732">Signal</keyword>
<feature type="compositionally biased region" description="Polar residues" evidence="1">
    <location>
        <begin position="129"/>
        <end position="170"/>
    </location>
</feature>
<feature type="compositionally biased region" description="Polar residues" evidence="1">
    <location>
        <begin position="47"/>
        <end position="56"/>
    </location>
</feature>
<evidence type="ECO:0000313" key="4">
    <source>
        <dbReference type="EMBL" id="APV36363.1"/>
    </source>
</evidence>
<dbReference type="NCBIfam" id="NF033645">
    <property type="entry name" value="pilus_FilE"/>
    <property type="match status" value="1"/>
</dbReference>
<dbReference type="Proteomes" id="UP000185674">
    <property type="component" value="Chromosome"/>
</dbReference>
<dbReference type="KEGG" id="asol:BEN76_10165"/>